<keyword evidence="3" id="KW-1185">Reference proteome</keyword>
<name>A0A3A8NMQ9_9BACT</name>
<keyword evidence="1" id="KW-0812">Transmembrane</keyword>
<feature type="transmembrane region" description="Helical" evidence="1">
    <location>
        <begin position="21"/>
        <end position="42"/>
    </location>
</feature>
<dbReference type="RefSeq" id="WP_120624551.1">
    <property type="nucleotide sequence ID" value="NZ_RAWG01000032.1"/>
</dbReference>
<dbReference type="EMBL" id="RAWG01000032">
    <property type="protein sequence ID" value="RKH45686.1"/>
    <property type="molecule type" value="Genomic_DNA"/>
</dbReference>
<sequence length="88" mass="9437">MKTLSKKQQTQLRKSRGQGMTEYIIIVALIAIAAIGVITLFGDNIRLLFGASAAALAGQDDVTNDGKASDDTLNKKTMKTFGQNNTAY</sequence>
<evidence type="ECO:0000313" key="2">
    <source>
        <dbReference type="EMBL" id="RKH45686.1"/>
    </source>
</evidence>
<dbReference type="AlphaFoldDB" id="A0A3A8NMQ9"/>
<evidence type="ECO:0000256" key="1">
    <source>
        <dbReference type="SAM" id="Phobius"/>
    </source>
</evidence>
<evidence type="ECO:0000313" key="3">
    <source>
        <dbReference type="Proteomes" id="UP000273405"/>
    </source>
</evidence>
<keyword evidence="1" id="KW-1133">Transmembrane helix</keyword>
<protein>
    <recommendedName>
        <fullName evidence="4">Pilus assembly protein</fullName>
    </recommendedName>
</protein>
<accession>A0A3A8NMQ9</accession>
<keyword evidence="1" id="KW-0472">Membrane</keyword>
<proteinExistence type="predicted"/>
<evidence type="ECO:0008006" key="4">
    <source>
        <dbReference type="Google" id="ProtNLM"/>
    </source>
</evidence>
<dbReference type="OrthoDB" id="5524857at2"/>
<dbReference type="Proteomes" id="UP000273405">
    <property type="component" value="Unassembled WGS sequence"/>
</dbReference>
<reference evidence="3" key="1">
    <citation type="submission" date="2018-09" db="EMBL/GenBank/DDBJ databases">
        <authorList>
            <person name="Livingstone P.G."/>
            <person name="Whitworth D.E."/>
        </authorList>
    </citation>
    <scope>NUCLEOTIDE SEQUENCE [LARGE SCALE GENOMIC DNA]</scope>
    <source>
        <strain evidence="3">CA040B</strain>
    </source>
</reference>
<gene>
    <name evidence="2" type="ORF">D7X12_07370</name>
</gene>
<comment type="caution">
    <text evidence="2">The sequence shown here is derived from an EMBL/GenBank/DDBJ whole genome shotgun (WGS) entry which is preliminary data.</text>
</comment>
<organism evidence="2 3">
    <name type="scientific">Corallococcus sicarius</name>
    <dbReference type="NCBI Taxonomy" id="2316726"/>
    <lineage>
        <taxon>Bacteria</taxon>
        <taxon>Pseudomonadati</taxon>
        <taxon>Myxococcota</taxon>
        <taxon>Myxococcia</taxon>
        <taxon>Myxococcales</taxon>
        <taxon>Cystobacterineae</taxon>
        <taxon>Myxococcaceae</taxon>
        <taxon>Corallococcus</taxon>
    </lineage>
</organism>